<accession>M3J9A8</accession>
<reference evidence="1 2" key="1">
    <citation type="submission" date="2013-02" db="EMBL/GenBank/DDBJ databases">
        <title>Co-occurrence of anaerobic bacteria in colorectal carcinomas.</title>
        <authorList>
            <person name="Holt R.A."/>
            <person name="Warren R.L."/>
            <person name="Allen-Vercoe E."/>
            <person name="Pleasance S."/>
            <person name="Freeman D.J."/>
            <person name="Watson P."/>
            <person name="Moore R."/>
            <person name="Cochrane K."/>
        </authorList>
    </citation>
    <scope>NUCLEOTIDE SEQUENCE [LARGE SCALE GENOMIC DNA]</scope>
    <source>
        <strain evidence="1 2">CC57C</strain>
    </source>
</reference>
<proteinExistence type="predicted"/>
<dbReference type="RefSeq" id="WP_002953349.1">
    <property type="nucleotide sequence ID" value="NZ_AOTD01000225.1"/>
</dbReference>
<dbReference type="Proteomes" id="UP000011782">
    <property type="component" value="Unassembled WGS sequence"/>
</dbReference>
<dbReference type="OrthoDB" id="5540915at2"/>
<dbReference type="EMBL" id="AOTD01000225">
    <property type="protein sequence ID" value="EMG29943.1"/>
    <property type="molecule type" value="Genomic_DNA"/>
</dbReference>
<organism evidence="1 2">
    <name type="scientific">Campylobacter showae CC57C</name>
    <dbReference type="NCBI Taxonomy" id="1073353"/>
    <lineage>
        <taxon>Bacteria</taxon>
        <taxon>Pseudomonadati</taxon>
        <taxon>Campylobacterota</taxon>
        <taxon>Epsilonproteobacteria</taxon>
        <taxon>Campylobacterales</taxon>
        <taxon>Campylobacteraceae</taxon>
        <taxon>Campylobacter</taxon>
    </lineage>
</organism>
<evidence type="ECO:0000313" key="2">
    <source>
        <dbReference type="Proteomes" id="UP000011782"/>
    </source>
</evidence>
<gene>
    <name evidence="1" type="ORF">H740_09161</name>
</gene>
<dbReference type="PATRIC" id="fig|1073353.3.peg.1964"/>
<evidence type="ECO:0000313" key="1">
    <source>
        <dbReference type="EMBL" id="EMG29943.1"/>
    </source>
</evidence>
<dbReference type="AlphaFoldDB" id="M3J9A8"/>
<name>M3J9A8_9BACT</name>
<sequence>MMNVEQKFEYLEKNQHKKVADMKQNDIEIQIGKFEKNKTSIYHRYYSFDFCYNYFFKKQNSGIDLEKDCLQLGYYLASWGMLRGSSFLLQTNLAHYKKVIEFINNLDEKDWDIDIENYGNNLDRIVDIYNGIKDCIMPPKADNNHLVLVSKIMLGTLGIVPAYDRYVSQSIKNIYNGDKFNINTLNTTKNFNKKYKESLEFLNKFYNANKVDFDTVSIYTKEFGSEKDSKLQYTKAKILDMYLFAKGLL</sequence>
<dbReference type="STRING" id="1073353.H740_09161"/>
<protein>
    <submittedName>
        <fullName evidence="1">Uncharacterized protein</fullName>
    </submittedName>
</protein>
<comment type="caution">
    <text evidence="1">The sequence shown here is derived from an EMBL/GenBank/DDBJ whole genome shotgun (WGS) entry which is preliminary data.</text>
</comment>